<dbReference type="PANTHER" id="PTHR32089">
    <property type="entry name" value="METHYL-ACCEPTING CHEMOTAXIS PROTEIN MCPB"/>
    <property type="match status" value="1"/>
</dbReference>
<evidence type="ECO:0000256" key="4">
    <source>
        <dbReference type="ARBA" id="ARBA00022989"/>
    </source>
</evidence>
<dbReference type="EMBL" id="MTLA01000068">
    <property type="protein sequence ID" value="OOP69057.1"/>
    <property type="molecule type" value="Genomic_DNA"/>
</dbReference>
<keyword evidence="5 9" id="KW-0472">Membrane</keyword>
<comment type="subcellular location">
    <subcellularLocation>
        <location evidence="1">Cell membrane</location>
        <topology evidence="1">Multi-pass membrane protein</topology>
    </subcellularLocation>
</comment>
<dbReference type="AlphaFoldDB" id="A0A8E2IA02"/>
<dbReference type="Gene3D" id="1.10.287.950">
    <property type="entry name" value="Methyl-accepting chemotaxis protein"/>
    <property type="match status" value="1"/>
</dbReference>
<feature type="domain" description="Methyl-accepting transducer" evidence="10">
    <location>
        <begin position="300"/>
        <end position="550"/>
    </location>
</feature>
<comment type="similarity">
    <text evidence="7">Belongs to the methyl-accepting chemotaxis (MCP) protein family.</text>
</comment>
<feature type="transmembrane region" description="Helical" evidence="9">
    <location>
        <begin position="12"/>
        <end position="35"/>
    </location>
</feature>
<protein>
    <recommendedName>
        <fullName evidence="14">Methyl-accepting chemotaxis protein</fullName>
    </recommendedName>
</protein>
<dbReference type="GO" id="GO:0006935">
    <property type="term" value="P:chemotaxis"/>
    <property type="evidence" value="ECO:0007669"/>
    <property type="project" value="InterPro"/>
</dbReference>
<evidence type="ECO:0000313" key="13">
    <source>
        <dbReference type="Proteomes" id="UP000189761"/>
    </source>
</evidence>
<dbReference type="InterPro" id="IPR033480">
    <property type="entry name" value="sCache_2"/>
</dbReference>
<evidence type="ECO:0000256" key="6">
    <source>
        <dbReference type="ARBA" id="ARBA00023224"/>
    </source>
</evidence>
<keyword evidence="13" id="KW-1185">Reference proteome</keyword>
<evidence type="ECO:0000256" key="8">
    <source>
        <dbReference type="PROSITE-ProRule" id="PRU00284"/>
    </source>
</evidence>
<dbReference type="PANTHER" id="PTHR32089:SF112">
    <property type="entry name" value="LYSOZYME-LIKE PROTEIN-RELATED"/>
    <property type="match status" value="1"/>
</dbReference>
<evidence type="ECO:0000256" key="7">
    <source>
        <dbReference type="ARBA" id="ARBA00029447"/>
    </source>
</evidence>
<feature type="transmembrane region" description="Helical" evidence="9">
    <location>
        <begin position="207"/>
        <end position="228"/>
    </location>
</feature>
<dbReference type="PRINTS" id="PR00260">
    <property type="entry name" value="CHEMTRNSDUCR"/>
</dbReference>
<keyword evidence="2" id="KW-1003">Cell membrane</keyword>
<dbReference type="Gene3D" id="3.30.450.20">
    <property type="entry name" value="PAS domain"/>
    <property type="match status" value="1"/>
</dbReference>
<keyword evidence="3 9" id="KW-0812">Transmembrane</keyword>
<dbReference type="PROSITE" id="PS50111">
    <property type="entry name" value="CHEMOTAXIS_TRANSDUC_2"/>
    <property type="match status" value="1"/>
</dbReference>
<dbReference type="Pfam" id="PF00015">
    <property type="entry name" value="MCPsignal"/>
    <property type="match status" value="1"/>
</dbReference>
<gene>
    <name evidence="12" type="ORF">BWZ43_06935</name>
</gene>
<evidence type="ECO:0000259" key="10">
    <source>
        <dbReference type="PROSITE" id="PS50111"/>
    </source>
</evidence>
<keyword evidence="4 9" id="KW-1133">Transmembrane helix</keyword>
<evidence type="ECO:0000256" key="9">
    <source>
        <dbReference type="SAM" id="Phobius"/>
    </source>
</evidence>
<accession>A0A8E2IA02</accession>
<name>A0A8E2IA02_9BACI</name>
<dbReference type="GO" id="GO:0007165">
    <property type="term" value="P:signal transduction"/>
    <property type="evidence" value="ECO:0007669"/>
    <property type="project" value="UniProtKB-KW"/>
</dbReference>
<evidence type="ECO:0000313" key="12">
    <source>
        <dbReference type="EMBL" id="OOP69057.1"/>
    </source>
</evidence>
<dbReference type="GO" id="GO:0005886">
    <property type="term" value="C:plasma membrane"/>
    <property type="evidence" value="ECO:0007669"/>
    <property type="project" value="UniProtKB-SubCell"/>
</dbReference>
<dbReference type="PROSITE" id="PS50885">
    <property type="entry name" value="HAMP"/>
    <property type="match status" value="1"/>
</dbReference>
<evidence type="ECO:0000256" key="2">
    <source>
        <dbReference type="ARBA" id="ARBA00022475"/>
    </source>
</evidence>
<dbReference type="Proteomes" id="UP000189761">
    <property type="component" value="Unassembled WGS sequence"/>
</dbReference>
<evidence type="ECO:0000256" key="5">
    <source>
        <dbReference type="ARBA" id="ARBA00023136"/>
    </source>
</evidence>
<dbReference type="CDD" id="cd11386">
    <property type="entry name" value="MCP_signal"/>
    <property type="match status" value="1"/>
</dbReference>
<evidence type="ECO:0000256" key="1">
    <source>
        <dbReference type="ARBA" id="ARBA00004651"/>
    </source>
</evidence>
<reference evidence="12 13" key="1">
    <citation type="submission" date="2017-01" db="EMBL/GenBank/DDBJ databases">
        <title>Draft genome sequence of Bacillus oleronius.</title>
        <authorList>
            <person name="Allam M."/>
        </authorList>
    </citation>
    <scope>NUCLEOTIDE SEQUENCE [LARGE SCALE GENOMIC DNA]</scope>
    <source>
        <strain evidence="12 13">DSM 9356</strain>
    </source>
</reference>
<dbReference type="CDD" id="cd06225">
    <property type="entry name" value="HAMP"/>
    <property type="match status" value="1"/>
</dbReference>
<evidence type="ECO:0000259" key="11">
    <source>
        <dbReference type="PROSITE" id="PS50885"/>
    </source>
</evidence>
<comment type="caution">
    <text evidence="12">The sequence shown here is derived from an EMBL/GenBank/DDBJ whole genome shotgun (WGS) entry which is preliminary data.</text>
</comment>
<organism evidence="12 13">
    <name type="scientific">Heyndrickxia oleronia</name>
    <dbReference type="NCBI Taxonomy" id="38875"/>
    <lineage>
        <taxon>Bacteria</taxon>
        <taxon>Bacillati</taxon>
        <taxon>Bacillota</taxon>
        <taxon>Bacilli</taxon>
        <taxon>Bacillales</taxon>
        <taxon>Bacillaceae</taxon>
        <taxon>Heyndrickxia</taxon>
    </lineage>
</organism>
<dbReference type="InterPro" id="IPR003660">
    <property type="entry name" value="HAMP_dom"/>
</dbReference>
<dbReference type="Gene3D" id="6.10.340.10">
    <property type="match status" value="1"/>
</dbReference>
<dbReference type="SMART" id="SM00283">
    <property type="entry name" value="MA"/>
    <property type="match status" value="1"/>
</dbReference>
<proteinExistence type="inferred from homology"/>
<dbReference type="GO" id="GO:0004888">
    <property type="term" value="F:transmembrane signaling receptor activity"/>
    <property type="evidence" value="ECO:0007669"/>
    <property type="project" value="InterPro"/>
</dbReference>
<keyword evidence="6 8" id="KW-0807">Transducer</keyword>
<dbReference type="Pfam" id="PF17200">
    <property type="entry name" value="sCache_2"/>
    <property type="match status" value="1"/>
</dbReference>
<feature type="domain" description="HAMP" evidence="11">
    <location>
        <begin position="229"/>
        <end position="281"/>
    </location>
</feature>
<sequence>MQVKALNKISVKLLFAILVMTVIISTTIGVVNYTFAKKELIESGKLDLQHLVNTSMATLEALNNAVKEGSLTLEEAQEKAREILNGPKIDNGKGKEIYNFSQSPFVYKKNGYIFALKSNREVSLNPLTPIGTNDTSKTSVETRDHLIKAAQAENAKDHFYVYDWKNPGEDTAREKISYMTYFEPWDWNIGIGAYTDEFYDSLHMMKWLTIILCVGISVICLAIFYTVARKKFRLLEKISDASLEIANGNLNIEKLPESSDELGHLSFSFNKMVMELKTMVRQLQGLSTNLVDSATNLSAISEETSASGEEVGHALGEITNGMVAQAADTEDTSKNIELLTESIEKMNEHHHLMKSTTDISEEAASNGMKMIELLRKSNDESVKASDEISVGITNLYNKIQNISSITKTINGISEQTNLLALNASIEAARAGEHGKGFAVVAQEVRKLAEGSNQATMEIQQMIAEIEKETESTVMAMSNTIQHSQQMNEVVEKTENEFEHIHSTVSRTVKAIKYLSKEIDTITAKSEQITGAIQNIAAVSQQSAASAEEITASVDEQMNAMENSATLAENLSKLSEELNRTIQKYQL</sequence>
<dbReference type="InterPro" id="IPR004089">
    <property type="entry name" value="MCPsignal_dom"/>
</dbReference>
<dbReference type="InterPro" id="IPR004090">
    <property type="entry name" value="Chemotax_Me-accpt_rcpt"/>
</dbReference>
<evidence type="ECO:0008006" key="14">
    <source>
        <dbReference type="Google" id="ProtNLM"/>
    </source>
</evidence>
<dbReference type="SUPFAM" id="SSF58104">
    <property type="entry name" value="Methyl-accepting chemotaxis protein (MCP) signaling domain"/>
    <property type="match status" value="1"/>
</dbReference>
<dbReference type="SMART" id="SM01049">
    <property type="entry name" value="Cache_2"/>
    <property type="match status" value="1"/>
</dbReference>
<dbReference type="SMART" id="SM00304">
    <property type="entry name" value="HAMP"/>
    <property type="match status" value="1"/>
</dbReference>
<evidence type="ECO:0000256" key="3">
    <source>
        <dbReference type="ARBA" id="ARBA00022692"/>
    </source>
</evidence>
<dbReference type="Pfam" id="PF00672">
    <property type="entry name" value="HAMP"/>
    <property type="match status" value="1"/>
</dbReference>